<keyword evidence="3" id="KW-1185">Reference proteome</keyword>
<feature type="region of interest" description="Disordered" evidence="1">
    <location>
        <begin position="139"/>
        <end position="176"/>
    </location>
</feature>
<evidence type="ECO:0000256" key="1">
    <source>
        <dbReference type="SAM" id="MobiDB-lite"/>
    </source>
</evidence>
<evidence type="ECO:0000313" key="3">
    <source>
        <dbReference type="Proteomes" id="UP001562354"/>
    </source>
</evidence>
<accession>A0ABR3PJX6</accession>
<protein>
    <recommendedName>
        <fullName evidence="4">UBC core domain-containing protein</fullName>
    </recommendedName>
</protein>
<dbReference type="Proteomes" id="UP001562354">
    <property type="component" value="Unassembled WGS sequence"/>
</dbReference>
<dbReference type="SUPFAM" id="SSF54495">
    <property type="entry name" value="UBC-like"/>
    <property type="match status" value="1"/>
</dbReference>
<name>A0ABR3PJX6_9PEZI</name>
<dbReference type="EMBL" id="JBFMKM010000005">
    <property type="protein sequence ID" value="KAL1306066.1"/>
    <property type="molecule type" value="Genomic_DNA"/>
</dbReference>
<feature type="compositionally biased region" description="Low complexity" evidence="1">
    <location>
        <begin position="143"/>
        <end position="176"/>
    </location>
</feature>
<evidence type="ECO:0008006" key="4">
    <source>
        <dbReference type="Google" id="ProtNLM"/>
    </source>
</evidence>
<sequence length="325" mass="35519">MSSTPDMCERLTAFQTQQRQLDFASVKQACPKGIYFAPTPRDPNVWQGVLFVRKGPYASAILKFNILLSVSSRPPVITISTDVFHPLVTPLTTYTYTNSDTGADTVSATDADRLPPGGFSLRHGFPEWFSLRNVRSEEEESAMSRQAAQSGQASEEAESSEQSTSRRTSASSPTQARCGAVDIARVLYYMRSAFDSVELLDQVPLEVAANSGAWHAWQAHRAKTSGDKASGNRPGRLEGASSPSSMAQQPGGARRPGQWNWEGVWEERVRKSINASISQGALYGIGQESDLIHFLNIDIDQVAQEHIWGDQTNVKADLVPAAIET</sequence>
<dbReference type="Gene3D" id="3.10.110.10">
    <property type="entry name" value="Ubiquitin Conjugating Enzyme"/>
    <property type="match status" value="1"/>
</dbReference>
<evidence type="ECO:0000313" key="2">
    <source>
        <dbReference type="EMBL" id="KAL1306066.1"/>
    </source>
</evidence>
<dbReference type="GeneID" id="95977892"/>
<gene>
    <name evidence="2" type="ORF">AAFC00_004192</name>
</gene>
<proteinExistence type="predicted"/>
<feature type="region of interest" description="Disordered" evidence="1">
    <location>
        <begin position="219"/>
        <end position="259"/>
    </location>
</feature>
<organism evidence="2 3">
    <name type="scientific">Neodothiora populina</name>
    <dbReference type="NCBI Taxonomy" id="2781224"/>
    <lineage>
        <taxon>Eukaryota</taxon>
        <taxon>Fungi</taxon>
        <taxon>Dikarya</taxon>
        <taxon>Ascomycota</taxon>
        <taxon>Pezizomycotina</taxon>
        <taxon>Dothideomycetes</taxon>
        <taxon>Dothideomycetidae</taxon>
        <taxon>Dothideales</taxon>
        <taxon>Dothioraceae</taxon>
        <taxon>Neodothiora</taxon>
    </lineage>
</organism>
<dbReference type="RefSeq" id="XP_069202339.1">
    <property type="nucleotide sequence ID" value="XM_069343789.1"/>
</dbReference>
<dbReference type="CDD" id="cd23814">
    <property type="entry name" value="UEV_AKTIP"/>
    <property type="match status" value="1"/>
</dbReference>
<comment type="caution">
    <text evidence="2">The sequence shown here is derived from an EMBL/GenBank/DDBJ whole genome shotgun (WGS) entry which is preliminary data.</text>
</comment>
<reference evidence="2 3" key="1">
    <citation type="submission" date="2024-07" db="EMBL/GenBank/DDBJ databases">
        <title>Draft sequence of the Neodothiora populina.</title>
        <authorList>
            <person name="Drown D.D."/>
            <person name="Schuette U.S."/>
            <person name="Buechlein A.B."/>
            <person name="Rusch D.R."/>
            <person name="Winton L.W."/>
            <person name="Adams G.A."/>
        </authorList>
    </citation>
    <scope>NUCLEOTIDE SEQUENCE [LARGE SCALE GENOMIC DNA]</scope>
    <source>
        <strain evidence="2 3">CPC 39397</strain>
    </source>
</reference>
<dbReference type="InterPro" id="IPR016135">
    <property type="entry name" value="UBQ-conjugating_enzyme/RWD"/>
</dbReference>